<dbReference type="InterPro" id="IPR014306">
    <property type="entry name" value="Hydroxyisourate_hydrolase"/>
</dbReference>
<feature type="domain" description="Transthyretin/hydroxyisourate hydrolase" evidence="8">
    <location>
        <begin position="10"/>
        <end position="129"/>
    </location>
</feature>
<evidence type="ECO:0000256" key="1">
    <source>
        <dbReference type="ARBA" id="ARBA00001043"/>
    </source>
</evidence>
<dbReference type="EC" id="3.5.2.17" evidence="7"/>
<dbReference type="Proteomes" id="UP000095149">
    <property type="component" value="Unassembled WGS sequence"/>
</dbReference>
<name>A0A1E3JNY7_9TREE</name>
<dbReference type="OrthoDB" id="10265230at2759"/>
<evidence type="ECO:0000313" key="10">
    <source>
        <dbReference type="Proteomes" id="UP000095149"/>
    </source>
</evidence>
<organism evidence="9 10">
    <name type="scientific">Cryptococcus amylolentus CBS 6273</name>
    <dbReference type="NCBI Taxonomy" id="1296118"/>
    <lineage>
        <taxon>Eukaryota</taxon>
        <taxon>Fungi</taxon>
        <taxon>Dikarya</taxon>
        <taxon>Basidiomycota</taxon>
        <taxon>Agaricomycotina</taxon>
        <taxon>Tremellomycetes</taxon>
        <taxon>Tremellales</taxon>
        <taxon>Cryptococcaceae</taxon>
        <taxon>Cryptococcus</taxon>
    </lineage>
</organism>
<keyword evidence="5 7" id="KW-0659">Purine metabolism</keyword>
<protein>
    <recommendedName>
        <fullName evidence="7">5-hydroxyisourate hydrolase</fullName>
        <shortName evidence="7">HIU hydrolase</shortName>
        <shortName evidence="7">HIUHase</shortName>
        <ecNumber evidence="7">3.5.2.17</ecNumber>
    </recommendedName>
</protein>
<comment type="subunit">
    <text evidence="4 7">Homotetramer.</text>
</comment>
<comment type="similarity">
    <text evidence="3 7">Belongs to the transthyretin family. 5-hydroxyisourate hydrolase subfamily.</text>
</comment>
<keyword evidence="6 7" id="KW-0378">Hydrolase</keyword>
<accession>A0A1E3JNY7</accession>
<reference evidence="9 10" key="1">
    <citation type="submission" date="2016-06" db="EMBL/GenBank/DDBJ databases">
        <title>Evolution of pathogenesis and genome organization in the Tremellales.</title>
        <authorList>
            <person name="Cuomo C."/>
            <person name="Litvintseva A."/>
            <person name="Heitman J."/>
            <person name="Chen Y."/>
            <person name="Sun S."/>
            <person name="Springer D."/>
            <person name="Dromer F."/>
            <person name="Young S."/>
            <person name="Zeng Q."/>
            <person name="Chapman S."/>
            <person name="Gujja S."/>
            <person name="Saif S."/>
            <person name="Birren B."/>
        </authorList>
    </citation>
    <scope>NUCLEOTIDE SEQUENCE [LARGE SCALE GENOMIC DNA]</scope>
    <source>
        <strain evidence="9 10">CBS 6273</strain>
    </source>
</reference>
<dbReference type="InterPro" id="IPR000895">
    <property type="entry name" value="Transthyretin/HIU_hydrolase"/>
</dbReference>
<dbReference type="InterPro" id="IPR023416">
    <property type="entry name" value="Transthyretin/HIU_hydrolase_d"/>
</dbReference>
<dbReference type="AlphaFoldDB" id="A0A1E3JNY7"/>
<dbReference type="PRINTS" id="PR00189">
    <property type="entry name" value="TRNSTHYRETIN"/>
</dbReference>
<evidence type="ECO:0000259" key="8">
    <source>
        <dbReference type="SMART" id="SM00095"/>
    </source>
</evidence>
<dbReference type="InterPro" id="IPR023419">
    <property type="entry name" value="Transthyretin_CS"/>
</dbReference>
<dbReference type="InterPro" id="IPR036817">
    <property type="entry name" value="Transthyretin/HIU_hydrolase_sf"/>
</dbReference>
<evidence type="ECO:0000256" key="3">
    <source>
        <dbReference type="ARBA" id="ARBA00009850"/>
    </source>
</evidence>
<dbReference type="SUPFAM" id="SSF49472">
    <property type="entry name" value="Transthyretin (synonym: prealbumin)"/>
    <property type="match status" value="1"/>
</dbReference>
<dbReference type="GO" id="GO:0033971">
    <property type="term" value="F:hydroxyisourate hydrolase activity"/>
    <property type="evidence" value="ECO:0007669"/>
    <property type="project" value="UniProtKB-EC"/>
</dbReference>
<comment type="function">
    <text evidence="2">Catalyzes the hydrolysis of 5-hydroxyisourate (HIU) to 2-oxo-4-hydroxy-4-carboxy-5-ureidoimidazoline (OHCU).</text>
</comment>
<dbReference type="NCBIfam" id="TIGR02962">
    <property type="entry name" value="hdxy_isourate"/>
    <property type="match status" value="1"/>
</dbReference>
<comment type="catalytic activity">
    <reaction evidence="1 7">
        <text>5-hydroxyisourate + H2O = 5-hydroxy-2-oxo-4-ureido-2,5-dihydro-1H-imidazole-5-carboxylate + H(+)</text>
        <dbReference type="Rhea" id="RHEA:23736"/>
        <dbReference type="ChEBI" id="CHEBI:15377"/>
        <dbReference type="ChEBI" id="CHEBI:15378"/>
        <dbReference type="ChEBI" id="CHEBI:18072"/>
        <dbReference type="ChEBI" id="CHEBI:58639"/>
        <dbReference type="EC" id="3.5.2.17"/>
    </reaction>
</comment>
<evidence type="ECO:0000256" key="5">
    <source>
        <dbReference type="ARBA" id="ARBA00022631"/>
    </source>
</evidence>
<evidence type="ECO:0000256" key="4">
    <source>
        <dbReference type="ARBA" id="ARBA00011881"/>
    </source>
</evidence>
<dbReference type="Pfam" id="PF00576">
    <property type="entry name" value="Transthyretin"/>
    <property type="match status" value="1"/>
</dbReference>
<dbReference type="EMBL" id="MEKH01000010">
    <property type="protein sequence ID" value="ODO01622.1"/>
    <property type="molecule type" value="Genomic_DNA"/>
</dbReference>
<sequence length="130" mass="14066">MSKSPITCHGHGAYLLNTVLDASQGKPAAGVEVRLELVSLSGESTEGSAKVLASGATNSDGRCSDLLSSETKLQAGVYKMVFVTGPYFKATETKTFYPFVEITFNYEDPSQHYHIPLLLSPFSYTTYRGS</sequence>
<gene>
    <name evidence="9" type="ORF">I350_06442</name>
</gene>
<dbReference type="SMART" id="SM00095">
    <property type="entry name" value="TR_THY"/>
    <property type="match status" value="1"/>
</dbReference>
<evidence type="ECO:0000313" key="9">
    <source>
        <dbReference type="EMBL" id="ODO01622.1"/>
    </source>
</evidence>
<dbReference type="GO" id="GO:0006144">
    <property type="term" value="P:purine nucleobase metabolic process"/>
    <property type="evidence" value="ECO:0007669"/>
    <property type="project" value="UniProtKB-KW"/>
</dbReference>
<proteinExistence type="inferred from homology"/>
<dbReference type="PANTHER" id="PTHR10395">
    <property type="entry name" value="URICASE AND TRANSTHYRETIN-RELATED"/>
    <property type="match status" value="1"/>
</dbReference>
<comment type="caution">
    <text evidence="9">The sequence shown here is derived from an EMBL/GenBank/DDBJ whole genome shotgun (WGS) entry which is preliminary data.</text>
</comment>
<evidence type="ECO:0000256" key="7">
    <source>
        <dbReference type="RuleBase" id="RU361270"/>
    </source>
</evidence>
<dbReference type="Gene3D" id="2.60.40.180">
    <property type="entry name" value="Transthyretin/hydroxyisourate hydrolase domain"/>
    <property type="match status" value="1"/>
</dbReference>
<dbReference type="PROSITE" id="PS00769">
    <property type="entry name" value="TRANSTHYRETIN_2"/>
    <property type="match status" value="1"/>
</dbReference>
<dbReference type="PANTHER" id="PTHR10395:SF7">
    <property type="entry name" value="5-HYDROXYISOURATE HYDROLASE"/>
    <property type="match status" value="1"/>
</dbReference>
<evidence type="ECO:0000256" key="6">
    <source>
        <dbReference type="ARBA" id="ARBA00022801"/>
    </source>
</evidence>
<evidence type="ECO:0000256" key="2">
    <source>
        <dbReference type="ARBA" id="ARBA00002704"/>
    </source>
</evidence>
<dbReference type="CDD" id="cd05822">
    <property type="entry name" value="TLP_HIUase"/>
    <property type="match status" value="1"/>
</dbReference>